<dbReference type="RefSeq" id="WP_073071892.1">
    <property type="nucleotide sequence ID" value="NZ_FQXN01000002.1"/>
</dbReference>
<name>A0A1M5RNE2_9BACT</name>
<dbReference type="Pfam" id="PF13304">
    <property type="entry name" value="AAA_21"/>
    <property type="match status" value="1"/>
</dbReference>
<dbReference type="PANTHER" id="PTHR32182:SF0">
    <property type="entry name" value="DNA REPLICATION AND REPAIR PROTEIN RECF"/>
    <property type="match status" value="1"/>
</dbReference>
<dbReference type="OrthoDB" id="9801813at2"/>
<dbReference type="InterPro" id="IPR003959">
    <property type="entry name" value="ATPase_AAA_core"/>
</dbReference>
<evidence type="ECO:0000313" key="3">
    <source>
        <dbReference type="Proteomes" id="UP000242592"/>
    </source>
</evidence>
<dbReference type="AlphaFoldDB" id="A0A1M5RNE2"/>
<dbReference type="GO" id="GO:0005524">
    <property type="term" value="F:ATP binding"/>
    <property type="evidence" value="ECO:0007669"/>
    <property type="project" value="InterPro"/>
</dbReference>
<accession>A0A1M5RNE2</accession>
<organism evidence="2 3">
    <name type="scientific">Thermosipho atlanticus DSM 15807</name>
    <dbReference type="NCBI Taxonomy" id="1123380"/>
    <lineage>
        <taxon>Bacteria</taxon>
        <taxon>Thermotogati</taxon>
        <taxon>Thermotogota</taxon>
        <taxon>Thermotogae</taxon>
        <taxon>Thermotogales</taxon>
        <taxon>Fervidobacteriaceae</taxon>
        <taxon>Thermosipho</taxon>
    </lineage>
</organism>
<dbReference type="SUPFAM" id="SSF52540">
    <property type="entry name" value="P-loop containing nucleoside triphosphate hydrolases"/>
    <property type="match status" value="1"/>
</dbReference>
<keyword evidence="3" id="KW-1185">Reference proteome</keyword>
<protein>
    <submittedName>
        <fullName evidence="2">ATPase/GTPase, AAA15 family</fullName>
    </submittedName>
</protein>
<sequence>MLKYEYLQIKNFRGFKDLKLNNFSRVNLFVGKNAVGKTAILEAIFIHSGGYNPELAFRVNHFRGVEVFKVDPLKSSETPWNSLFNEYKIDVPIEIISNNKKGHRKTILKCLNIEKRIKLVENIRKTTFGGANLSAEAIQVLELISETSEGEKRNFYMIIDQGRISSFPVPLPPSFPCVFLGAMKRSSFQEMAERFSELTMNGEFMNEIINLLKIFEPRLKDIKLLVVGNVPILHADIGMKRLIPIYYLSYGLVKAIDIGLSMFSVRDGVLLIDEIENGIHYSILEDYWLSISKLANIFNVQVFATTHSYECLAAAHRAFSKSKEYDFKLYRLEKIKEDIKVIDYSKDELETSLEMGFEIR</sequence>
<dbReference type="Proteomes" id="UP000242592">
    <property type="component" value="Unassembled WGS sequence"/>
</dbReference>
<dbReference type="PANTHER" id="PTHR32182">
    <property type="entry name" value="DNA REPLICATION AND REPAIR PROTEIN RECF"/>
    <property type="match status" value="1"/>
</dbReference>
<evidence type="ECO:0000313" key="2">
    <source>
        <dbReference type="EMBL" id="SHH27679.1"/>
    </source>
</evidence>
<evidence type="ECO:0000259" key="1">
    <source>
        <dbReference type="Pfam" id="PF13304"/>
    </source>
</evidence>
<dbReference type="GO" id="GO:0000731">
    <property type="term" value="P:DNA synthesis involved in DNA repair"/>
    <property type="evidence" value="ECO:0007669"/>
    <property type="project" value="TreeGrafter"/>
</dbReference>
<dbReference type="Gene3D" id="3.40.50.300">
    <property type="entry name" value="P-loop containing nucleotide triphosphate hydrolases"/>
    <property type="match status" value="1"/>
</dbReference>
<dbReference type="EMBL" id="FQXN01000002">
    <property type="protein sequence ID" value="SHH27679.1"/>
    <property type="molecule type" value="Genomic_DNA"/>
</dbReference>
<proteinExistence type="predicted"/>
<dbReference type="STRING" id="1123380.SAMN02745199_0517"/>
<dbReference type="GO" id="GO:0006302">
    <property type="term" value="P:double-strand break repair"/>
    <property type="evidence" value="ECO:0007669"/>
    <property type="project" value="TreeGrafter"/>
</dbReference>
<feature type="domain" description="ATPase AAA-type core" evidence="1">
    <location>
        <begin position="26"/>
        <end position="310"/>
    </location>
</feature>
<gene>
    <name evidence="2" type="ORF">SAMN02745199_0517</name>
</gene>
<dbReference type="GO" id="GO:0016887">
    <property type="term" value="F:ATP hydrolysis activity"/>
    <property type="evidence" value="ECO:0007669"/>
    <property type="project" value="InterPro"/>
</dbReference>
<reference evidence="3" key="1">
    <citation type="submission" date="2016-11" db="EMBL/GenBank/DDBJ databases">
        <authorList>
            <person name="Varghese N."/>
            <person name="Submissions S."/>
        </authorList>
    </citation>
    <scope>NUCLEOTIDE SEQUENCE [LARGE SCALE GENOMIC DNA]</scope>
    <source>
        <strain evidence="3">DSM 15807</strain>
    </source>
</reference>
<dbReference type="InterPro" id="IPR027417">
    <property type="entry name" value="P-loop_NTPase"/>
</dbReference>